<dbReference type="CDD" id="cd00093">
    <property type="entry name" value="HTH_XRE"/>
    <property type="match status" value="1"/>
</dbReference>
<comment type="caution">
    <text evidence="2">The sequence shown here is derived from an EMBL/GenBank/DDBJ whole genome shotgun (WGS) entry which is preliminary data.</text>
</comment>
<organism evidence="2 3">
    <name type="scientific">Kibdelosporangium banguiense</name>
    <dbReference type="NCBI Taxonomy" id="1365924"/>
    <lineage>
        <taxon>Bacteria</taxon>
        <taxon>Bacillati</taxon>
        <taxon>Actinomycetota</taxon>
        <taxon>Actinomycetes</taxon>
        <taxon>Pseudonocardiales</taxon>
        <taxon>Pseudonocardiaceae</taxon>
        <taxon>Kibdelosporangium</taxon>
    </lineage>
</organism>
<dbReference type="Gene3D" id="1.10.260.40">
    <property type="entry name" value="lambda repressor-like DNA-binding domains"/>
    <property type="match status" value="1"/>
</dbReference>
<keyword evidence="3" id="KW-1185">Reference proteome</keyword>
<dbReference type="PROSITE" id="PS50943">
    <property type="entry name" value="HTH_CROC1"/>
    <property type="match status" value="1"/>
</dbReference>
<dbReference type="SUPFAM" id="SSF47413">
    <property type="entry name" value="lambda repressor-like DNA-binding domains"/>
    <property type="match status" value="1"/>
</dbReference>
<name>A0ABS4U3G3_9PSEU</name>
<feature type="domain" description="HTH cro/C1-type" evidence="1">
    <location>
        <begin position="18"/>
        <end position="73"/>
    </location>
</feature>
<dbReference type="InterPro" id="IPR043917">
    <property type="entry name" value="DUF5753"/>
</dbReference>
<dbReference type="Pfam" id="PF13560">
    <property type="entry name" value="HTH_31"/>
    <property type="match status" value="1"/>
</dbReference>
<dbReference type="InterPro" id="IPR001387">
    <property type="entry name" value="Cro/C1-type_HTH"/>
</dbReference>
<dbReference type="SMART" id="SM00530">
    <property type="entry name" value="HTH_XRE"/>
    <property type="match status" value="1"/>
</dbReference>
<protein>
    <submittedName>
        <fullName evidence="2">Transcriptional regulator with XRE-family HTH domain</fullName>
    </submittedName>
</protein>
<dbReference type="InterPro" id="IPR010982">
    <property type="entry name" value="Lambda_DNA-bd_dom_sf"/>
</dbReference>
<evidence type="ECO:0000259" key="1">
    <source>
        <dbReference type="PROSITE" id="PS50943"/>
    </source>
</evidence>
<accession>A0ABS4U3G3</accession>
<dbReference type="Pfam" id="PF19054">
    <property type="entry name" value="DUF5753"/>
    <property type="match status" value="1"/>
</dbReference>
<dbReference type="RefSeq" id="WP_209647831.1">
    <property type="nucleotide sequence ID" value="NZ_JAGINW010000001.1"/>
</dbReference>
<dbReference type="Proteomes" id="UP001519332">
    <property type="component" value="Unassembled WGS sequence"/>
</dbReference>
<reference evidence="2 3" key="1">
    <citation type="submission" date="2021-03" db="EMBL/GenBank/DDBJ databases">
        <title>Sequencing the genomes of 1000 actinobacteria strains.</title>
        <authorList>
            <person name="Klenk H.-P."/>
        </authorList>
    </citation>
    <scope>NUCLEOTIDE SEQUENCE [LARGE SCALE GENOMIC DNA]</scope>
    <source>
        <strain evidence="2 3">DSM 46670</strain>
    </source>
</reference>
<dbReference type="EMBL" id="JAGINW010000001">
    <property type="protein sequence ID" value="MBP2331214.1"/>
    <property type="molecule type" value="Genomic_DNA"/>
</dbReference>
<proteinExistence type="predicted"/>
<evidence type="ECO:0000313" key="3">
    <source>
        <dbReference type="Proteomes" id="UP001519332"/>
    </source>
</evidence>
<evidence type="ECO:0000313" key="2">
    <source>
        <dbReference type="EMBL" id="MBP2331214.1"/>
    </source>
</evidence>
<sequence length="283" mass="31203">MSDEPGPAYRRRQLGRQLRDLRLAAGFTTMSAAAEQAGLTHATISRVESAKQVITPATVLKLCHAYGVGQPMLDHLLKQAERSDDRGWLLEYSGTVPNYFERYVKEESEAIEIRGFDLGFVPGLLQTAGYIRAVTAEARERPAADLEKLVAFRQARQARLEGKAPPRLHLVVDEAAIRRTVGGAEVMREQLDHLVEMAHRPNITLQILPFGVGAHPAMKGPFKLLTFPADAGLGTIYVEVPDGALYPDGPSDYERYRLVFARLCDLALSPEDTISLLTTLRAA</sequence>
<gene>
    <name evidence="2" type="ORF">JOF56_011599</name>
</gene>